<comment type="caution">
    <text evidence="3">The sequence shown here is derived from an EMBL/GenBank/DDBJ whole genome shotgun (WGS) entry which is preliminary data.</text>
</comment>
<dbReference type="Pfam" id="PF09084">
    <property type="entry name" value="NMT1"/>
    <property type="match status" value="1"/>
</dbReference>
<keyword evidence="4" id="KW-1185">Reference proteome</keyword>
<dbReference type="InterPro" id="IPR015168">
    <property type="entry name" value="SsuA/THI5"/>
</dbReference>
<accession>A0ABW1TYN3</accession>
<feature type="domain" description="SsuA/THI5-like" evidence="2">
    <location>
        <begin position="95"/>
        <end position="257"/>
    </location>
</feature>
<feature type="signal peptide" evidence="1">
    <location>
        <begin position="1"/>
        <end position="41"/>
    </location>
</feature>
<dbReference type="PANTHER" id="PTHR30024">
    <property type="entry name" value="ALIPHATIC SULFONATES-BINDING PROTEIN-RELATED"/>
    <property type="match status" value="1"/>
</dbReference>
<sequence length="338" mass="35886">MPDQNFTKRLTVTSHSSQRRRLLGSALAAAASLALPGVSRAQTAASGSALRLGFIGPGKKPASATGWALQQGQLQRELAPLGFTDVVTRVFPNGPDLNEAFVAGHLDVGIYGDTPAVVARAQGFQGSLLGFDNVGMNVWLLTPRGGVKTVKELEGKVVGVALGSYMHRYVLGLLKEAGILKSVRVVHMLPRDGEPALERGAVAAFAAPINTGPVLEARGYPVIDEAEKHPSLRGTSVIIASPKLLAAAPGLPVAWGRARTAALQDIRRDSAAYYAFHAEASGFPVAAVKDSYPLSHFPDTAYPAEGIRLIEEVKRFLLAENLIRRDFDVTQWKIAGAV</sequence>
<evidence type="ECO:0000256" key="1">
    <source>
        <dbReference type="SAM" id="SignalP"/>
    </source>
</evidence>
<organism evidence="3 4">
    <name type="scientific">Polaromonas aquatica</name>
    <dbReference type="NCBI Taxonomy" id="332657"/>
    <lineage>
        <taxon>Bacteria</taxon>
        <taxon>Pseudomonadati</taxon>
        <taxon>Pseudomonadota</taxon>
        <taxon>Betaproteobacteria</taxon>
        <taxon>Burkholderiales</taxon>
        <taxon>Comamonadaceae</taxon>
        <taxon>Polaromonas</taxon>
    </lineage>
</organism>
<gene>
    <name evidence="3" type="ORF">ACFQND_11795</name>
</gene>
<protein>
    <submittedName>
        <fullName evidence="3">ABC transporter substrate-binding protein</fullName>
    </submittedName>
</protein>
<dbReference type="EMBL" id="JBHSRS010000018">
    <property type="protein sequence ID" value="MFC6281917.1"/>
    <property type="molecule type" value="Genomic_DNA"/>
</dbReference>
<dbReference type="InterPro" id="IPR006311">
    <property type="entry name" value="TAT_signal"/>
</dbReference>
<proteinExistence type="predicted"/>
<dbReference type="PROSITE" id="PS51318">
    <property type="entry name" value="TAT"/>
    <property type="match status" value="1"/>
</dbReference>
<name>A0ABW1TYN3_9BURK</name>
<dbReference type="Gene3D" id="3.40.190.10">
    <property type="entry name" value="Periplasmic binding protein-like II"/>
    <property type="match status" value="2"/>
</dbReference>
<dbReference type="SUPFAM" id="SSF53850">
    <property type="entry name" value="Periplasmic binding protein-like II"/>
    <property type="match status" value="1"/>
</dbReference>
<evidence type="ECO:0000313" key="4">
    <source>
        <dbReference type="Proteomes" id="UP001596270"/>
    </source>
</evidence>
<reference evidence="4" key="1">
    <citation type="journal article" date="2019" name="Int. J. Syst. Evol. Microbiol.">
        <title>The Global Catalogue of Microorganisms (GCM) 10K type strain sequencing project: providing services to taxonomists for standard genome sequencing and annotation.</title>
        <authorList>
            <consortium name="The Broad Institute Genomics Platform"/>
            <consortium name="The Broad Institute Genome Sequencing Center for Infectious Disease"/>
            <person name="Wu L."/>
            <person name="Ma J."/>
        </authorList>
    </citation>
    <scope>NUCLEOTIDE SEQUENCE [LARGE SCALE GENOMIC DNA]</scope>
    <source>
        <strain evidence="4">CCUG 39402</strain>
    </source>
</reference>
<dbReference type="Proteomes" id="UP001596270">
    <property type="component" value="Unassembled WGS sequence"/>
</dbReference>
<evidence type="ECO:0000259" key="2">
    <source>
        <dbReference type="Pfam" id="PF09084"/>
    </source>
</evidence>
<keyword evidence="1" id="KW-0732">Signal</keyword>
<evidence type="ECO:0000313" key="3">
    <source>
        <dbReference type="EMBL" id="MFC6281917.1"/>
    </source>
</evidence>
<feature type="chain" id="PRO_5045732199" evidence="1">
    <location>
        <begin position="42"/>
        <end position="338"/>
    </location>
</feature>
<dbReference type="RefSeq" id="WP_371438484.1">
    <property type="nucleotide sequence ID" value="NZ_JBHSRS010000018.1"/>
</dbReference>